<feature type="active site" evidence="3">
    <location>
        <position position="131"/>
    </location>
</feature>
<dbReference type="PROSITE" id="PS01174">
    <property type="entry name" value="LIPASE_GDXG_SER"/>
    <property type="match status" value="1"/>
</dbReference>
<dbReference type="Pfam" id="PF07859">
    <property type="entry name" value="Abhydrolase_3"/>
    <property type="match status" value="1"/>
</dbReference>
<protein>
    <submittedName>
        <fullName evidence="5">Acetylhydrolase</fullName>
    </submittedName>
</protein>
<evidence type="ECO:0000313" key="5">
    <source>
        <dbReference type="EMBL" id="BBY25533.1"/>
    </source>
</evidence>
<evidence type="ECO:0000259" key="4">
    <source>
        <dbReference type="Pfam" id="PF07859"/>
    </source>
</evidence>
<dbReference type="InterPro" id="IPR033140">
    <property type="entry name" value="Lipase_GDXG_put_SER_AS"/>
</dbReference>
<dbReference type="PANTHER" id="PTHR48081">
    <property type="entry name" value="AB HYDROLASE SUPERFAMILY PROTEIN C4A8.06C"/>
    <property type="match status" value="1"/>
</dbReference>
<feature type="domain" description="Alpha/beta hydrolase fold-3" evidence="4">
    <location>
        <begin position="57"/>
        <end position="257"/>
    </location>
</feature>
<evidence type="ECO:0000256" key="1">
    <source>
        <dbReference type="ARBA" id="ARBA00010515"/>
    </source>
</evidence>
<dbReference type="KEGG" id="msto:MSTO_57380"/>
<dbReference type="Proteomes" id="UP000467130">
    <property type="component" value="Chromosome"/>
</dbReference>
<dbReference type="AlphaFoldDB" id="A0A7I7QGT1"/>
<keyword evidence="2 5" id="KW-0378">Hydrolase</keyword>
<gene>
    <name evidence="5" type="primary">mbtJ</name>
    <name evidence="5" type="ORF">MSTO_57380</name>
</gene>
<proteinExistence type="inferred from homology"/>
<dbReference type="GO" id="GO:0004806">
    <property type="term" value="F:triacylglycerol lipase activity"/>
    <property type="evidence" value="ECO:0007669"/>
    <property type="project" value="TreeGrafter"/>
</dbReference>
<evidence type="ECO:0000256" key="3">
    <source>
        <dbReference type="PROSITE-ProRule" id="PRU10038"/>
    </source>
</evidence>
<reference evidence="5 6" key="1">
    <citation type="journal article" date="2019" name="Emerg. Microbes Infect.">
        <title>Comprehensive subspecies identification of 175 nontuberculous mycobacteria species based on 7547 genomic profiles.</title>
        <authorList>
            <person name="Matsumoto Y."/>
            <person name="Kinjo T."/>
            <person name="Motooka D."/>
            <person name="Nabeya D."/>
            <person name="Jung N."/>
            <person name="Uechi K."/>
            <person name="Horii T."/>
            <person name="Iida T."/>
            <person name="Fujita J."/>
            <person name="Nakamura S."/>
        </authorList>
    </citation>
    <scope>NUCLEOTIDE SEQUENCE [LARGE SCALE GENOMIC DNA]</scope>
    <source>
        <strain evidence="5 6">JCM 17783</strain>
    </source>
</reference>
<evidence type="ECO:0000313" key="6">
    <source>
        <dbReference type="Proteomes" id="UP000467130"/>
    </source>
</evidence>
<dbReference type="EMBL" id="AP022587">
    <property type="protein sequence ID" value="BBY25533.1"/>
    <property type="molecule type" value="Genomic_DNA"/>
</dbReference>
<dbReference type="InterPro" id="IPR013094">
    <property type="entry name" value="AB_hydrolase_3"/>
</dbReference>
<dbReference type="PANTHER" id="PTHR48081:SF30">
    <property type="entry name" value="ACETYL-HYDROLASE LIPR-RELATED"/>
    <property type="match status" value="1"/>
</dbReference>
<dbReference type="InterPro" id="IPR050300">
    <property type="entry name" value="GDXG_lipolytic_enzyme"/>
</dbReference>
<organism evidence="5 6">
    <name type="scientific">Mycobacterium stomatepiae</name>
    <dbReference type="NCBI Taxonomy" id="470076"/>
    <lineage>
        <taxon>Bacteria</taxon>
        <taxon>Bacillati</taxon>
        <taxon>Actinomycetota</taxon>
        <taxon>Actinomycetes</taxon>
        <taxon>Mycobacteriales</taxon>
        <taxon>Mycobacteriaceae</taxon>
        <taxon>Mycobacterium</taxon>
        <taxon>Mycobacterium simiae complex</taxon>
    </lineage>
</organism>
<accession>A0A7I7QGT1</accession>
<sequence length="292" mass="31615">MIARVMATFGPSLTGTRAQQVDTRLPDGRRVKGEWVYGPRTPTSETPRSSTVTEAIYYVHGSGYAVCSPKTHRRLTSWLSSLTGLPVFSIDYRLAPRHHFPTAADDVRAGWDWLVQTCGVPAKQIVIAGDSAGGHLTVDMLLQPEVAAQSPAALVLFSPLIDMTFARSLAREKIRPDPAIRVADAVRLVALYHPGVDLTHPRLTLDVAGGPTLPPTLVQAGGAEILQDDARQLAADIKAADGRCELQVWPHQVHVFQALPRMTPEAAKAMAYVVRFIAHALQDARVLADEAG</sequence>
<dbReference type="InterPro" id="IPR029058">
    <property type="entry name" value="AB_hydrolase_fold"/>
</dbReference>
<comment type="similarity">
    <text evidence="1">Belongs to the 'GDXG' lipolytic enzyme family.</text>
</comment>
<evidence type="ECO:0000256" key="2">
    <source>
        <dbReference type="ARBA" id="ARBA00022801"/>
    </source>
</evidence>
<dbReference type="SUPFAM" id="SSF53474">
    <property type="entry name" value="alpha/beta-Hydrolases"/>
    <property type="match status" value="1"/>
</dbReference>
<keyword evidence="6" id="KW-1185">Reference proteome</keyword>
<dbReference type="Gene3D" id="3.40.50.1820">
    <property type="entry name" value="alpha/beta hydrolase"/>
    <property type="match status" value="1"/>
</dbReference>
<name>A0A7I7QGT1_9MYCO</name>